<dbReference type="CDD" id="cd04900">
    <property type="entry name" value="ACT_UUR-like_1"/>
    <property type="match status" value="1"/>
</dbReference>
<dbReference type="EC" id="2.7.7.59" evidence="7"/>
<dbReference type="NCBIfam" id="NF003467">
    <property type="entry name" value="PRK05092.1"/>
    <property type="match status" value="1"/>
</dbReference>
<dbReference type="InterPro" id="IPR003607">
    <property type="entry name" value="HD/PDEase_dom"/>
</dbReference>
<dbReference type="NCBIfam" id="TIGR01693">
    <property type="entry name" value="UTase_glnD"/>
    <property type="match status" value="1"/>
</dbReference>
<dbReference type="CDD" id="cd04899">
    <property type="entry name" value="ACT_ACR-UUR-like_2"/>
    <property type="match status" value="1"/>
</dbReference>
<keyword evidence="4 7" id="KW-0378">Hydrolase</keyword>
<keyword evidence="5 7" id="KW-0460">Magnesium</keyword>
<dbReference type="PIRSF" id="PIRSF006288">
    <property type="entry name" value="PII_uridyltransf"/>
    <property type="match status" value="1"/>
</dbReference>
<keyword evidence="3" id="KW-0677">Repeat</keyword>
<dbReference type="InterPro" id="IPR010043">
    <property type="entry name" value="UTase/UR"/>
</dbReference>
<keyword evidence="2 7" id="KW-0548">Nucleotidyltransferase</keyword>
<proteinExistence type="inferred from homology"/>
<dbReference type="EC" id="3.1.4.-" evidence="7"/>
<dbReference type="InterPro" id="IPR006674">
    <property type="entry name" value="HD_domain"/>
</dbReference>
<comment type="catalytic activity">
    <reaction evidence="7">
        <text>[protein-PII]-uridylyl-L-tyrosine + H2O = [protein-PII]-L-tyrosine + UMP + H(+)</text>
        <dbReference type="Rhea" id="RHEA:48600"/>
        <dbReference type="Rhea" id="RHEA-COMP:12147"/>
        <dbReference type="Rhea" id="RHEA-COMP:12148"/>
        <dbReference type="ChEBI" id="CHEBI:15377"/>
        <dbReference type="ChEBI" id="CHEBI:15378"/>
        <dbReference type="ChEBI" id="CHEBI:46858"/>
        <dbReference type="ChEBI" id="CHEBI:57865"/>
        <dbReference type="ChEBI" id="CHEBI:90602"/>
    </reaction>
</comment>
<dbReference type="Gene3D" id="1.10.3090.10">
    <property type="entry name" value="cca-adding enzyme, domain 2"/>
    <property type="match status" value="1"/>
</dbReference>
<protein>
    <recommendedName>
        <fullName evidence="7">Bifunctional uridylyltransferase/uridylyl-removing enzyme</fullName>
        <shortName evidence="7">UTase/UR</shortName>
    </recommendedName>
    <alternativeName>
        <fullName evidence="7">Bifunctional [protein-PII] modification enzyme</fullName>
    </alternativeName>
    <alternativeName>
        <fullName evidence="7">Bifunctional nitrogen sensor protein</fullName>
    </alternativeName>
    <domain>
        <recommendedName>
            <fullName evidence="7">[Protein-PII] uridylyltransferase</fullName>
            <shortName evidence="7">PII uridylyltransferase</shortName>
            <shortName evidence="7">UTase</shortName>
            <ecNumber evidence="7">2.7.7.59</ecNumber>
        </recommendedName>
    </domain>
    <domain>
        <recommendedName>
            <fullName evidence="7">[Protein-PII]-UMP uridylyl-removing enzyme</fullName>
            <shortName evidence="7">UR</shortName>
            <ecNumber evidence="7">3.1.4.-</ecNumber>
        </recommendedName>
    </domain>
</protein>
<organism evidence="10 11">
    <name type="scientific">Daeguia caeni</name>
    <dbReference type="NCBI Taxonomy" id="439612"/>
    <lineage>
        <taxon>Bacteria</taxon>
        <taxon>Pseudomonadati</taxon>
        <taxon>Pseudomonadota</taxon>
        <taxon>Alphaproteobacteria</taxon>
        <taxon>Hyphomicrobiales</taxon>
        <taxon>Brucellaceae</taxon>
        <taxon>Daeguia</taxon>
    </lineage>
</organism>
<dbReference type="SMART" id="SM00471">
    <property type="entry name" value="HDc"/>
    <property type="match status" value="1"/>
</dbReference>
<comment type="catalytic activity">
    <reaction evidence="7">
        <text>[protein-PII]-L-tyrosine + UTP = [protein-PII]-uridylyl-L-tyrosine + diphosphate</text>
        <dbReference type="Rhea" id="RHEA:13673"/>
        <dbReference type="Rhea" id="RHEA-COMP:12147"/>
        <dbReference type="Rhea" id="RHEA-COMP:12148"/>
        <dbReference type="ChEBI" id="CHEBI:33019"/>
        <dbReference type="ChEBI" id="CHEBI:46398"/>
        <dbReference type="ChEBI" id="CHEBI:46858"/>
        <dbReference type="ChEBI" id="CHEBI:90602"/>
        <dbReference type="EC" id="2.7.7.59"/>
    </reaction>
</comment>
<accession>A0ABV9H4T6</accession>
<dbReference type="GO" id="GO:0008773">
    <property type="term" value="F:[protein-PII] uridylyltransferase activity"/>
    <property type="evidence" value="ECO:0007669"/>
    <property type="project" value="UniProtKB-EC"/>
</dbReference>
<dbReference type="EMBL" id="JBHSEL010000044">
    <property type="protein sequence ID" value="MFC4624702.1"/>
    <property type="molecule type" value="Genomic_DNA"/>
</dbReference>
<comment type="similarity">
    <text evidence="7">Belongs to the GlnD family.</text>
</comment>
<dbReference type="Pfam" id="PF24931">
    <property type="entry name" value="ACT_ACR9_3rd"/>
    <property type="match status" value="1"/>
</dbReference>
<feature type="domain" description="ACT" evidence="8">
    <location>
        <begin position="848"/>
        <end position="931"/>
    </location>
</feature>
<reference evidence="11" key="1">
    <citation type="journal article" date="2019" name="Int. J. Syst. Evol. Microbiol.">
        <title>The Global Catalogue of Microorganisms (GCM) 10K type strain sequencing project: providing services to taxonomists for standard genome sequencing and annotation.</title>
        <authorList>
            <consortium name="The Broad Institute Genomics Platform"/>
            <consortium name="The Broad Institute Genome Sequencing Center for Infectious Disease"/>
            <person name="Wu L."/>
            <person name="Ma J."/>
        </authorList>
    </citation>
    <scope>NUCLEOTIDE SEQUENCE [LARGE SCALE GENOMIC DNA]</scope>
    <source>
        <strain evidence="11">CGMCC 1.15731</strain>
    </source>
</reference>
<dbReference type="Pfam" id="PF08335">
    <property type="entry name" value="GlnD_UR_UTase"/>
    <property type="match status" value="1"/>
</dbReference>
<comment type="function">
    <text evidence="7">Modifies, by uridylylation and deuridylylation, the PII regulatory proteins (GlnB and homologs), in response to the nitrogen status of the cell that GlnD senses through the glutamine level. Under low glutamine levels, catalyzes the conversion of the PII proteins and UTP to PII-UMP and PPi, while under higher glutamine levels, GlnD hydrolyzes PII-UMP to PII and UMP (deuridylylation). Thus, controls uridylylation state and activity of the PII proteins, and plays an important role in the regulation of nitrogen metabolism.</text>
</comment>
<dbReference type="InterPro" id="IPR043519">
    <property type="entry name" value="NT_sf"/>
</dbReference>
<evidence type="ECO:0000256" key="4">
    <source>
        <dbReference type="ARBA" id="ARBA00022801"/>
    </source>
</evidence>
<dbReference type="SUPFAM" id="SSF81301">
    <property type="entry name" value="Nucleotidyltransferase"/>
    <property type="match status" value="1"/>
</dbReference>
<feature type="region of interest" description="Uridylyl-removing" evidence="7">
    <location>
        <begin position="378"/>
        <end position="736"/>
    </location>
</feature>
<evidence type="ECO:0000256" key="5">
    <source>
        <dbReference type="ARBA" id="ARBA00022842"/>
    </source>
</evidence>
<comment type="caution">
    <text evidence="10">The sequence shown here is derived from an EMBL/GenBank/DDBJ whole genome shotgun (WGS) entry which is preliminary data.</text>
</comment>
<evidence type="ECO:0000256" key="2">
    <source>
        <dbReference type="ARBA" id="ARBA00022695"/>
    </source>
</evidence>
<comment type="cofactor">
    <cofactor evidence="7">
        <name>Mg(2+)</name>
        <dbReference type="ChEBI" id="CHEBI:18420"/>
    </cofactor>
</comment>
<evidence type="ECO:0000256" key="6">
    <source>
        <dbReference type="ARBA" id="ARBA00023268"/>
    </source>
</evidence>
<evidence type="ECO:0000256" key="7">
    <source>
        <dbReference type="HAMAP-Rule" id="MF_00277"/>
    </source>
</evidence>
<evidence type="ECO:0000313" key="10">
    <source>
        <dbReference type="EMBL" id="MFC4624702.1"/>
    </source>
</evidence>
<dbReference type="RefSeq" id="WP_374830082.1">
    <property type="nucleotide sequence ID" value="NZ_JBHEEZ010000003.1"/>
</dbReference>
<dbReference type="InterPro" id="IPR013546">
    <property type="entry name" value="PII_UdlTrfase/GS_AdlTrfase"/>
</dbReference>
<name>A0ABV9H4T6_9HYPH</name>
<evidence type="ECO:0000259" key="9">
    <source>
        <dbReference type="PROSITE" id="PS51831"/>
    </source>
</evidence>
<evidence type="ECO:0000259" key="8">
    <source>
        <dbReference type="PROSITE" id="PS51671"/>
    </source>
</evidence>
<dbReference type="SUPFAM" id="SSF81593">
    <property type="entry name" value="Nucleotidyltransferase substrate binding subunit/domain"/>
    <property type="match status" value="1"/>
</dbReference>
<dbReference type="InterPro" id="IPR002912">
    <property type="entry name" value="ACT_dom"/>
</dbReference>
<feature type="region of interest" description="Uridylyltransferase" evidence="7">
    <location>
        <begin position="1"/>
        <end position="377"/>
    </location>
</feature>
<dbReference type="Pfam" id="PF01842">
    <property type="entry name" value="ACT"/>
    <property type="match status" value="1"/>
</dbReference>
<evidence type="ECO:0000256" key="3">
    <source>
        <dbReference type="ARBA" id="ARBA00022737"/>
    </source>
</evidence>
<evidence type="ECO:0000256" key="1">
    <source>
        <dbReference type="ARBA" id="ARBA00022679"/>
    </source>
</evidence>
<dbReference type="Pfam" id="PF01966">
    <property type="entry name" value="HD"/>
    <property type="match status" value="1"/>
</dbReference>
<dbReference type="PANTHER" id="PTHR47320">
    <property type="entry name" value="BIFUNCTIONAL URIDYLYLTRANSFERASE/URIDYLYL-REMOVING ENZYME"/>
    <property type="match status" value="1"/>
</dbReference>
<feature type="domain" description="HD" evidence="9">
    <location>
        <begin position="496"/>
        <end position="613"/>
    </location>
</feature>
<keyword evidence="11" id="KW-1185">Reference proteome</keyword>
<evidence type="ECO:0000313" key="11">
    <source>
        <dbReference type="Proteomes" id="UP001596042"/>
    </source>
</evidence>
<keyword evidence="6 7" id="KW-0511">Multifunctional enzyme</keyword>
<dbReference type="SUPFAM" id="SSF81891">
    <property type="entry name" value="Poly A polymerase C-terminal region-like"/>
    <property type="match status" value="1"/>
</dbReference>
<dbReference type="CDD" id="cd00077">
    <property type="entry name" value="HDc"/>
    <property type="match status" value="1"/>
</dbReference>
<comment type="activity regulation">
    <text evidence="7">Uridylyltransferase (UTase) activity is inhibited by glutamine, while glutamine activates uridylyl-removing (UR) activity.</text>
</comment>
<feature type="domain" description="ACT" evidence="8">
    <location>
        <begin position="737"/>
        <end position="819"/>
    </location>
</feature>
<dbReference type="CDD" id="cd05401">
    <property type="entry name" value="NT_GlnE_GlnD_like"/>
    <property type="match status" value="1"/>
</dbReference>
<sequence length="934" mass="105908">MSTHDLRLDEIINAEAFQRKLHELADSTSEDYTSPATRKVILQALKDALIRGRANAETMLIKDGGGTLCATRLSYLMDTLISALFELVTTKIFPMRNPSKAENMAIVAVGGYGRGGLAPGSDIDLLFLLPYKQTPWGEQVVEYMLYMLWDMGLKVGHATRNVDECIRLAREDMTIRTALLDARFLTGNPELFDTLTKRFDVEVVEGTGPEFIHAKLAERDLRHRKAGETRYLVEPNVKEGKGGQRDLHTLFWITKYFYRVKTKEELVKLGVLSRSELKLFNKAEDFLWAVRCHMHFVTLKAEERLSFDIQPDIASRLGYRPHPGQNHVERFMKHYFLVAKDVGDLTRIICAALEERQAKHVPGLNRVFSTFSRRKRKLSANGDFIAENHRINIARPDVFKDDPVNIIRIFHLADKHGLEFHPEAMQQLTRSLRLIDSNLREDPEANKLFVEILTSPRNPELNLRRMNESGVLGRFIPDFGKIVAMMQFNMYHHYTVDEHLLRCIAILSEIKHGKHEQEHPLSNHLIKTLKRDRTLLYVATLLHDIAKGRPEDHSIAGERIARKLCPRFGLSPAETDTVAWLVREHLTMSMVAQSRDLNDRKTIIDFADRVQTLERLKLLLILTVCDIKGVGPGVWNGWKGQLLRTLFYETELVLTGGFSELPRADRERQAREALAERLSDWPQAEREAYIALHYMNYFLTVSLEDQVRHAEFIRAADREGRQLATMAKPHTFEAVTEITILAPDHPRLLSIIAGACAAAGGNIVDAQIFTTSDGRALDTIMINREFDTDEDERRRAERVGKVIEDVLSGKSHLPDVLAKRAKPKKGTKAFTIEPQVEIDNNLSDKFTVIQVEGLDRLGLLSELTGMISDLSLDIASAHITTFGEKVIDTFYVTDLVGHKISSPTRQATIKRKLTAMMRGKTDGKTGARSPQAAA</sequence>
<dbReference type="InterPro" id="IPR045865">
    <property type="entry name" value="ACT-like_dom_sf"/>
</dbReference>
<dbReference type="HAMAP" id="MF_00277">
    <property type="entry name" value="PII_uridylyl_transf"/>
    <property type="match status" value="1"/>
</dbReference>
<dbReference type="PANTHER" id="PTHR47320:SF1">
    <property type="entry name" value="BIFUNCTIONAL URIDYLYLTRANSFERASE_URIDYLYL-REMOVING ENZYME"/>
    <property type="match status" value="1"/>
</dbReference>
<dbReference type="SUPFAM" id="SSF55021">
    <property type="entry name" value="ACT-like"/>
    <property type="match status" value="2"/>
</dbReference>
<dbReference type="PROSITE" id="PS51831">
    <property type="entry name" value="HD"/>
    <property type="match status" value="1"/>
</dbReference>
<keyword evidence="1 7" id="KW-0808">Transferase</keyword>
<gene>
    <name evidence="7" type="primary">glnD</name>
    <name evidence="10" type="ORF">ACFO1V_05615</name>
</gene>
<comment type="domain">
    <text evidence="7">Has four distinct domains: an N-terminal nucleotidyltransferase (NT) domain responsible for UTase activity, a central HD domain that encodes UR activity, and two C-terminal ACT domains that seem to have a role in glutamine sensing.</text>
</comment>
<dbReference type="Gene3D" id="3.30.460.10">
    <property type="entry name" value="Beta Polymerase, domain 2"/>
    <property type="match status" value="1"/>
</dbReference>
<dbReference type="PROSITE" id="PS51671">
    <property type="entry name" value="ACT"/>
    <property type="match status" value="2"/>
</dbReference>
<dbReference type="Proteomes" id="UP001596042">
    <property type="component" value="Unassembled WGS sequence"/>
</dbReference>